<accession>A0AAW9QK16</accession>
<evidence type="ECO:0000313" key="1">
    <source>
        <dbReference type="EMBL" id="MEG3438137.1"/>
    </source>
</evidence>
<dbReference type="EMBL" id="JBAFSM010000024">
    <property type="protein sequence ID" value="MEG3438137.1"/>
    <property type="molecule type" value="Genomic_DNA"/>
</dbReference>
<reference evidence="1 2" key="1">
    <citation type="submission" date="2024-01" db="EMBL/GenBank/DDBJ databases">
        <title>Genomic insights into the taxonomy and metabolism of the cyanobacterium Pannus brasiliensis CCIBt3594.</title>
        <authorList>
            <person name="Machado M."/>
            <person name="Botero N.B."/>
            <person name="Andreote A.P.D."/>
            <person name="Feitosa A.M.T."/>
            <person name="Popin R."/>
            <person name="Sivonen K."/>
            <person name="Fiore M.F."/>
        </authorList>
    </citation>
    <scope>NUCLEOTIDE SEQUENCE [LARGE SCALE GENOMIC DNA]</scope>
    <source>
        <strain evidence="1 2">CCIBt3594</strain>
    </source>
</reference>
<organism evidence="1 2">
    <name type="scientific">Pannus brasiliensis CCIBt3594</name>
    <dbReference type="NCBI Taxonomy" id="1427578"/>
    <lineage>
        <taxon>Bacteria</taxon>
        <taxon>Bacillati</taxon>
        <taxon>Cyanobacteriota</taxon>
        <taxon>Cyanophyceae</taxon>
        <taxon>Oscillatoriophycideae</taxon>
        <taxon>Chroococcales</taxon>
        <taxon>Microcystaceae</taxon>
        <taxon>Pannus</taxon>
    </lineage>
</organism>
<name>A0AAW9QK16_9CHRO</name>
<comment type="caution">
    <text evidence="1">The sequence shown here is derived from an EMBL/GenBank/DDBJ whole genome shotgun (WGS) entry which is preliminary data.</text>
</comment>
<gene>
    <name evidence="1" type="ORF">V0288_13495</name>
</gene>
<sequence>MKKFLSEMTNSELHQYLSAHRDEEAAFSQALEVLLSRKKDGFKYPAPQTMSYEEVEKIFKDKLNRINEA</sequence>
<dbReference type="Pfam" id="PF21826">
    <property type="entry name" value="DUF6887"/>
    <property type="match status" value="1"/>
</dbReference>
<dbReference type="AlphaFoldDB" id="A0AAW9QK16"/>
<dbReference type="Proteomes" id="UP001328733">
    <property type="component" value="Unassembled WGS sequence"/>
</dbReference>
<proteinExistence type="predicted"/>
<keyword evidence="2" id="KW-1185">Reference proteome</keyword>
<dbReference type="InterPro" id="IPR054053">
    <property type="entry name" value="DUF6887"/>
</dbReference>
<protein>
    <submittedName>
        <fullName evidence="1">Uncharacterized protein</fullName>
    </submittedName>
</protein>
<evidence type="ECO:0000313" key="2">
    <source>
        <dbReference type="Proteomes" id="UP001328733"/>
    </source>
</evidence>